<dbReference type="AlphaFoldDB" id="A0A5E6QY36"/>
<protein>
    <submittedName>
        <fullName evidence="1">Uncharacterized protein</fullName>
    </submittedName>
</protein>
<sequence>MDFNDFATNEDLFRKKIGVRRFDVNSAIRSLLDLADSWSSIGKEFLGGLISITAEPDHDRIDGDVLGKKFCIRYSPFGLDGEGSIEAALSVQDLVTGEPIELSRFLVSSKGAILTITGEELINSEHREYVYKVLIAIAGRVINASSKS</sequence>
<gene>
    <name evidence="1" type="ORF">PS659_01154</name>
</gene>
<dbReference type="EMBL" id="CABVGY010000005">
    <property type="protein sequence ID" value="VVM57912.1"/>
    <property type="molecule type" value="Genomic_DNA"/>
</dbReference>
<dbReference type="RefSeq" id="WP_150715270.1">
    <property type="nucleotide sequence ID" value="NZ_CABVGY010000005.1"/>
</dbReference>
<accession>A0A5E6QY36</accession>
<organism evidence="1 2">
    <name type="scientific">Pseudomonas fluorescens</name>
    <dbReference type="NCBI Taxonomy" id="294"/>
    <lineage>
        <taxon>Bacteria</taxon>
        <taxon>Pseudomonadati</taxon>
        <taxon>Pseudomonadota</taxon>
        <taxon>Gammaproteobacteria</taxon>
        <taxon>Pseudomonadales</taxon>
        <taxon>Pseudomonadaceae</taxon>
        <taxon>Pseudomonas</taxon>
    </lineage>
</organism>
<evidence type="ECO:0000313" key="2">
    <source>
        <dbReference type="Proteomes" id="UP000326729"/>
    </source>
</evidence>
<dbReference type="OrthoDB" id="7004520at2"/>
<evidence type="ECO:0000313" key="1">
    <source>
        <dbReference type="EMBL" id="VVM57912.1"/>
    </source>
</evidence>
<name>A0A5E6QY36_PSEFL</name>
<dbReference type="Proteomes" id="UP000326729">
    <property type="component" value="Unassembled WGS sequence"/>
</dbReference>
<proteinExistence type="predicted"/>
<reference evidence="1 2" key="1">
    <citation type="submission" date="2019-09" db="EMBL/GenBank/DDBJ databases">
        <authorList>
            <person name="Chandra G."/>
            <person name="Truman W A."/>
        </authorList>
    </citation>
    <scope>NUCLEOTIDE SEQUENCE [LARGE SCALE GENOMIC DNA]</scope>
    <source>
        <strain evidence="1">PS659</strain>
    </source>
</reference>